<keyword evidence="3 4" id="KW-0808">Transferase</keyword>
<protein>
    <recommendedName>
        <fullName evidence="5">UDP-glucuronosyltransferase</fullName>
        <ecNumber evidence="5">2.4.1.17</ecNumber>
    </recommendedName>
</protein>
<keyword evidence="5" id="KW-1133">Transmembrane helix</keyword>
<name>A0A9Q0S5Q8_9DIPT</name>
<keyword evidence="5" id="KW-0472">Membrane</keyword>
<dbReference type="CDD" id="cd03784">
    <property type="entry name" value="GT1_Gtf-like"/>
    <property type="match status" value="1"/>
</dbReference>
<evidence type="ECO:0000256" key="5">
    <source>
        <dbReference type="RuleBase" id="RU362059"/>
    </source>
</evidence>
<dbReference type="Gene3D" id="3.40.50.2000">
    <property type="entry name" value="Glycogen Phosphorylase B"/>
    <property type="match status" value="1"/>
</dbReference>
<dbReference type="PANTHER" id="PTHR48043:SF159">
    <property type="entry name" value="EG:EG0003.4 PROTEIN-RELATED"/>
    <property type="match status" value="1"/>
</dbReference>
<sequence>MNRKLVQLVIVACFVYLNSAVNILVLEEVASPSHHVWYRSLNQGLAKKGYNVTVLSPDKDVSLTNLHYIHMDQVYERLYNDVEAEEINFIDMGDKDPYGLLTEFGQFSEIMCYGQVTSNGWKELENYPSDFKFDLIIYDYIMGGCLIAFANKFQNVPIVGATAFNDNFRANSFSQHPVVPSISPFSFYNINLETFLGRTLNFIMHMADKIVLHYDIIPKITEMIKKTTSFKNTPSMLELGARTVLFLTNYDPSVDGIQQIPPNVIPAGGLQIKPANKLLEDFQVIADSATYGLVLFSLGTNVQGEMLGDERIKAILEAFRKLPKYIFLWKVSLDKFPVPLPSNVVVRKWVPQNEILAHKNTKLFITHAGLLSTQESIYYGVPMLGIPIFADQFVNIRRSVAKGVADVLYIKDLSTDTLHTKVTNLLTQSKYRKQIQLASAAFRDQKETPLERALWWIEWVIRNPNANHFRAQHNLNFLQLESFDVIAFIIVVALLTVYGCVRFVKTVSRCICGERKSSKRKTE</sequence>
<evidence type="ECO:0000313" key="7">
    <source>
        <dbReference type="Proteomes" id="UP001151699"/>
    </source>
</evidence>
<evidence type="ECO:0000256" key="1">
    <source>
        <dbReference type="ARBA" id="ARBA00009995"/>
    </source>
</evidence>
<feature type="signal peptide" evidence="5">
    <location>
        <begin position="1"/>
        <end position="20"/>
    </location>
</feature>
<reference evidence="6" key="1">
    <citation type="submission" date="2022-07" db="EMBL/GenBank/DDBJ databases">
        <authorList>
            <person name="Trinca V."/>
            <person name="Uliana J.V.C."/>
            <person name="Torres T.T."/>
            <person name="Ward R.J."/>
            <person name="Monesi N."/>
        </authorList>
    </citation>
    <scope>NUCLEOTIDE SEQUENCE</scope>
    <source>
        <strain evidence="6">HSMRA1968</strain>
        <tissue evidence="6">Whole embryos</tissue>
    </source>
</reference>
<accession>A0A9Q0S5Q8</accession>
<keyword evidence="5" id="KW-0812">Transmembrane</keyword>
<feature type="chain" id="PRO_5040533209" description="UDP-glucuronosyltransferase" evidence="5">
    <location>
        <begin position="21"/>
        <end position="523"/>
    </location>
</feature>
<dbReference type="GO" id="GO:0015020">
    <property type="term" value="F:glucuronosyltransferase activity"/>
    <property type="evidence" value="ECO:0007669"/>
    <property type="project" value="UniProtKB-EC"/>
</dbReference>
<dbReference type="Proteomes" id="UP001151699">
    <property type="component" value="Chromosome B"/>
</dbReference>
<evidence type="ECO:0000256" key="4">
    <source>
        <dbReference type="RuleBase" id="RU003718"/>
    </source>
</evidence>
<dbReference type="FunFam" id="3.40.50.2000:FF:000021">
    <property type="entry name" value="UDP-glucuronosyltransferase"/>
    <property type="match status" value="1"/>
</dbReference>
<evidence type="ECO:0000313" key="6">
    <source>
        <dbReference type="EMBL" id="KAJ6644295.1"/>
    </source>
</evidence>
<dbReference type="EMBL" id="WJQU01000002">
    <property type="protein sequence ID" value="KAJ6644295.1"/>
    <property type="molecule type" value="Genomic_DNA"/>
</dbReference>
<keyword evidence="2 4" id="KW-0328">Glycosyltransferase</keyword>
<keyword evidence="7" id="KW-1185">Reference proteome</keyword>
<comment type="similarity">
    <text evidence="1 4">Belongs to the UDP-glycosyltransferase family.</text>
</comment>
<dbReference type="InterPro" id="IPR002213">
    <property type="entry name" value="UDP_glucos_trans"/>
</dbReference>
<gene>
    <name evidence="6" type="primary">UGT5_2</name>
    <name evidence="6" type="ORF">Bhyg_09262</name>
</gene>
<comment type="catalytic activity">
    <reaction evidence="5">
        <text>glucuronate acceptor + UDP-alpha-D-glucuronate = acceptor beta-D-glucuronoside + UDP + H(+)</text>
        <dbReference type="Rhea" id="RHEA:21032"/>
        <dbReference type="ChEBI" id="CHEBI:15378"/>
        <dbReference type="ChEBI" id="CHEBI:58052"/>
        <dbReference type="ChEBI" id="CHEBI:58223"/>
        <dbReference type="ChEBI" id="CHEBI:132367"/>
        <dbReference type="ChEBI" id="CHEBI:132368"/>
        <dbReference type="EC" id="2.4.1.17"/>
    </reaction>
</comment>
<evidence type="ECO:0000256" key="2">
    <source>
        <dbReference type="ARBA" id="ARBA00022676"/>
    </source>
</evidence>
<proteinExistence type="inferred from homology"/>
<dbReference type="InterPro" id="IPR035595">
    <property type="entry name" value="UDP_glycos_trans_CS"/>
</dbReference>
<feature type="transmembrane region" description="Helical" evidence="5">
    <location>
        <begin position="485"/>
        <end position="504"/>
    </location>
</feature>
<dbReference type="EC" id="2.4.1.17" evidence="5"/>
<dbReference type="AlphaFoldDB" id="A0A9Q0S5Q8"/>
<comment type="subcellular location">
    <subcellularLocation>
        <location evidence="5">Membrane</location>
        <topology evidence="5">Single-pass membrane protein</topology>
    </subcellularLocation>
</comment>
<organism evidence="6 7">
    <name type="scientific">Pseudolycoriella hygida</name>
    <dbReference type="NCBI Taxonomy" id="35572"/>
    <lineage>
        <taxon>Eukaryota</taxon>
        <taxon>Metazoa</taxon>
        <taxon>Ecdysozoa</taxon>
        <taxon>Arthropoda</taxon>
        <taxon>Hexapoda</taxon>
        <taxon>Insecta</taxon>
        <taxon>Pterygota</taxon>
        <taxon>Neoptera</taxon>
        <taxon>Endopterygota</taxon>
        <taxon>Diptera</taxon>
        <taxon>Nematocera</taxon>
        <taxon>Sciaroidea</taxon>
        <taxon>Sciaridae</taxon>
        <taxon>Pseudolycoriella</taxon>
    </lineage>
</organism>
<dbReference type="Pfam" id="PF00201">
    <property type="entry name" value="UDPGT"/>
    <property type="match status" value="1"/>
</dbReference>
<keyword evidence="5" id="KW-0732">Signal</keyword>
<dbReference type="GO" id="GO:0016020">
    <property type="term" value="C:membrane"/>
    <property type="evidence" value="ECO:0007669"/>
    <property type="project" value="UniProtKB-SubCell"/>
</dbReference>
<dbReference type="InterPro" id="IPR050271">
    <property type="entry name" value="UDP-glycosyltransferase"/>
</dbReference>
<evidence type="ECO:0000256" key="3">
    <source>
        <dbReference type="ARBA" id="ARBA00022679"/>
    </source>
</evidence>
<dbReference type="SUPFAM" id="SSF53756">
    <property type="entry name" value="UDP-Glycosyltransferase/glycogen phosphorylase"/>
    <property type="match status" value="1"/>
</dbReference>
<comment type="caution">
    <text evidence="6">The sequence shown here is derived from an EMBL/GenBank/DDBJ whole genome shotgun (WGS) entry which is preliminary data.</text>
</comment>
<dbReference type="PROSITE" id="PS00375">
    <property type="entry name" value="UDPGT"/>
    <property type="match status" value="1"/>
</dbReference>
<dbReference type="PANTHER" id="PTHR48043">
    <property type="entry name" value="EG:EG0003.4 PROTEIN-RELATED"/>
    <property type="match status" value="1"/>
</dbReference>
<dbReference type="OrthoDB" id="5835829at2759"/>